<dbReference type="Proteomes" id="UP000285883">
    <property type="component" value="Unassembled WGS sequence"/>
</dbReference>
<reference evidence="4 5" key="2">
    <citation type="submission" date="2018-07" db="EMBL/GenBank/DDBJ databases">
        <title>Genome sequencing of oomycete isolates from Chile give support for New Zealand origin for Phytophthora kernoviae and make available the first Nothophytophthora sp. genome.</title>
        <authorList>
            <person name="Studholme D.J."/>
            <person name="Sanfuentes E."/>
            <person name="Panda P."/>
            <person name="Hill R."/>
            <person name="Sambles C."/>
            <person name="Grant M."/>
            <person name="Williams N.M."/>
            <person name="Mcdougal R.L."/>
        </authorList>
    </citation>
    <scope>NUCLEOTIDE SEQUENCE [LARGE SCALE GENOMIC DNA]</scope>
    <source>
        <strain evidence="2">Chile2</strain>
        <strain evidence="3">Chile4</strain>
    </source>
</reference>
<proteinExistence type="predicted"/>
<keyword evidence="4" id="KW-1185">Reference proteome</keyword>
<dbReference type="Proteomes" id="UP000285624">
    <property type="component" value="Unassembled WGS sequence"/>
</dbReference>
<reference evidence="1" key="1">
    <citation type="journal article" date="2015" name="Genom Data">
        <title>Genome sequences of six Phytophthora species associated with forests in New Zealand.</title>
        <authorList>
            <person name="Studholme D.J."/>
            <person name="McDougal R.L."/>
            <person name="Sambles C."/>
            <person name="Hansen E."/>
            <person name="Hardy G."/>
            <person name="Grant M."/>
            <person name="Ganley R.J."/>
            <person name="Williams N.M."/>
        </authorList>
    </citation>
    <scope>NUCLEOTIDE SEQUENCE</scope>
    <source>
        <strain evidence="1">NZFS 3630</strain>
    </source>
</reference>
<evidence type="ECO:0000313" key="2">
    <source>
        <dbReference type="EMBL" id="RLN02547.1"/>
    </source>
</evidence>
<protein>
    <submittedName>
        <fullName evidence="2">Uncharacterized protein</fullName>
    </submittedName>
</protein>
<evidence type="ECO:0000313" key="1">
    <source>
        <dbReference type="EMBL" id="KAG2520272.1"/>
    </source>
</evidence>
<evidence type="ECO:0000313" key="3">
    <source>
        <dbReference type="EMBL" id="RLN76349.1"/>
    </source>
</evidence>
<dbReference type="EMBL" id="MBDN02000325">
    <property type="protein sequence ID" value="RLN76349.1"/>
    <property type="molecule type" value="Genomic_DNA"/>
</dbReference>
<reference evidence="1" key="3">
    <citation type="submission" date="2020-06" db="EMBL/GenBank/DDBJ databases">
        <authorList>
            <person name="Studholme D.J."/>
        </authorList>
    </citation>
    <scope>NUCLEOTIDE SEQUENCE</scope>
    <source>
        <strain evidence="1">NZFS 3630</strain>
    </source>
</reference>
<name>A0A3R7JR90_9STRA</name>
<gene>
    <name evidence="2" type="ORF">BBI17_007567</name>
    <name evidence="3" type="ORF">BBO99_00007618</name>
    <name evidence="1" type="ORF">JM18_007178</name>
</gene>
<dbReference type="EMBL" id="JPWU03000297">
    <property type="protein sequence ID" value="KAG2520272.1"/>
    <property type="molecule type" value="Genomic_DNA"/>
</dbReference>
<accession>A0A3R7JR90</accession>
<evidence type="ECO:0000313" key="5">
    <source>
        <dbReference type="Proteomes" id="UP000285883"/>
    </source>
</evidence>
<organism evidence="2 5">
    <name type="scientific">Phytophthora kernoviae</name>
    <dbReference type="NCBI Taxonomy" id="325452"/>
    <lineage>
        <taxon>Eukaryota</taxon>
        <taxon>Sar</taxon>
        <taxon>Stramenopiles</taxon>
        <taxon>Oomycota</taxon>
        <taxon>Peronosporomycetes</taxon>
        <taxon>Peronosporales</taxon>
        <taxon>Peronosporaceae</taxon>
        <taxon>Phytophthora</taxon>
    </lineage>
</organism>
<evidence type="ECO:0000313" key="4">
    <source>
        <dbReference type="Proteomes" id="UP000285624"/>
    </source>
</evidence>
<dbReference type="Proteomes" id="UP000792063">
    <property type="component" value="Unassembled WGS sequence"/>
</dbReference>
<comment type="caution">
    <text evidence="2">The sequence shown here is derived from an EMBL/GenBank/DDBJ whole genome shotgun (WGS) entry which is preliminary data.</text>
</comment>
<dbReference type="EMBL" id="MAYM02002184">
    <property type="protein sequence ID" value="RLN02547.1"/>
    <property type="molecule type" value="Genomic_DNA"/>
</dbReference>
<sequence>MTQRRQDADRRREELLRFIGSKPSVSSSVTARSITSATAAIRKECTPFNRLQRRDSYNVLAADAEENKRETLFAVYEGQYDRVLRETGEADLNVVLERFQSYRESAVRLREIEIDLRAEGARLVREQQAHSTMISRLRVSGPTGVAERRQRMSNKGCFTLWSCCSV</sequence>
<dbReference type="AlphaFoldDB" id="A0A3R7JR90"/>